<gene>
    <name evidence="6" type="ordered locus">Dalk_4727</name>
</gene>
<evidence type="ECO:0000256" key="4">
    <source>
        <dbReference type="ARBA" id="ARBA00023014"/>
    </source>
</evidence>
<dbReference type="KEGG" id="dal:Dalk_4727"/>
<dbReference type="PROSITE" id="PS51656">
    <property type="entry name" value="4FE4S"/>
    <property type="match status" value="1"/>
</dbReference>
<dbReference type="InterPro" id="IPR007202">
    <property type="entry name" value="4Fe-4S_dom"/>
</dbReference>
<dbReference type="GO" id="GO:0046872">
    <property type="term" value="F:metal ion binding"/>
    <property type="evidence" value="ECO:0007669"/>
    <property type="project" value="UniProtKB-KW"/>
</dbReference>
<dbReference type="Proteomes" id="UP000000739">
    <property type="component" value="Chromosome"/>
</dbReference>
<sequence>MLLESYSKRITRPDCNHSFESVVCIASLDSDVGEALPYLNAELGGIEYHKDPPTVMFRVNNRIIKVGAREIAINALADEAEADKILTWMIHEINRVWEEKDSITPCYERKKSPLFLEILKRLPKTNCKKCGQPTCMVFANLVREGGKGAEDCPELTGEKLESLQDYLADFDFDA</sequence>
<accession>B8FCX4</accession>
<dbReference type="GO" id="GO:0051539">
    <property type="term" value="F:4 iron, 4 sulfur cluster binding"/>
    <property type="evidence" value="ECO:0007669"/>
    <property type="project" value="UniProtKB-KW"/>
</dbReference>
<dbReference type="RefSeq" id="WP_015949444.1">
    <property type="nucleotide sequence ID" value="NC_011768.1"/>
</dbReference>
<dbReference type="Pfam" id="PF04060">
    <property type="entry name" value="FeS"/>
    <property type="match status" value="1"/>
</dbReference>
<evidence type="ECO:0000313" key="6">
    <source>
        <dbReference type="EMBL" id="ACL06405.1"/>
    </source>
</evidence>
<dbReference type="EMBL" id="CP001322">
    <property type="protein sequence ID" value="ACL06405.1"/>
    <property type="molecule type" value="Genomic_DNA"/>
</dbReference>
<keyword evidence="2" id="KW-0479">Metal-binding</keyword>
<dbReference type="AlphaFoldDB" id="B8FCX4"/>
<evidence type="ECO:0000313" key="7">
    <source>
        <dbReference type="Proteomes" id="UP000000739"/>
    </source>
</evidence>
<keyword evidence="1" id="KW-0004">4Fe-4S</keyword>
<keyword evidence="3" id="KW-0408">Iron</keyword>
<dbReference type="HOGENOM" id="CLU_127723_0_0_7"/>
<dbReference type="eggNOG" id="COG4871">
    <property type="taxonomic scope" value="Bacteria"/>
</dbReference>
<organism evidence="6 7">
    <name type="scientific">Desulfatibacillum aliphaticivorans</name>
    <dbReference type="NCBI Taxonomy" id="218208"/>
    <lineage>
        <taxon>Bacteria</taxon>
        <taxon>Pseudomonadati</taxon>
        <taxon>Thermodesulfobacteriota</taxon>
        <taxon>Desulfobacteria</taxon>
        <taxon>Desulfobacterales</taxon>
        <taxon>Desulfatibacillaceae</taxon>
        <taxon>Desulfatibacillum</taxon>
    </lineage>
</organism>
<evidence type="ECO:0000256" key="1">
    <source>
        <dbReference type="ARBA" id="ARBA00022485"/>
    </source>
</evidence>
<evidence type="ECO:0000256" key="3">
    <source>
        <dbReference type="ARBA" id="ARBA00023004"/>
    </source>
</evidence>
<name>B8FCX4_DESAL</name>
<proteinExistence type="predicted"/>
<keyword evidence="4" id="KW-0411">Iron-sulfur</keyword>
<keyword evidence="7" id="KW-1185">Reference proteome</keyword>
<dbReference type="Gene3D" id="1.10.15.40">
    <property type="entry name" value="Electron transport complex subunit B, putative Fe-S cluster"/>
    <property type="match status" value="1"/>
</dbReference>
<reference evidence="6 7" key="1">
    <citation type="journal article" date="2012" name="Environ. Microbiol.">
        <title>The genome sequence of Desulfatibacillum alkenivorans AK-01: a blueprint for anaerobic alkane oxidation.</title>
        <authorList>
            <person name="Callaghan A.V."/>
            <person name="Morris B.E."/>
            <person name="Pereira I.A."/>
            <person name="McInerney M.J."/>
            <person name="Austin R.N."/>
            <person name="Groves J.T."/>
            <person name="Kukor J.J."/>
            <person name="Suflita J.M."/>
            <person name="Young L.Y."/>
            <person name="Zylstra G.J."/>
            <person name="Wawrik B."/>
        </authorList>
    </citation>
    <scope>NUCLEOTIDE SEQUENCE [LARGE SCALE GENOMIC DNA]</scope>
    <source>
        <strain evidence="6 7">AK-01</strain>
    </source>
</reference>
<feature type="domain" description="4Fe-4S" evidence="5">
    <location>
        <begin position="110"/>
        <end position="169"/>
    </location>
</feature>
<protein>
    <submittedName>
        <fullName evidence="6">Fe-S cluster domain protein</fullName>
    </submittedName>
</protein>
<evidence type="ECO:0000259" key="5">
    <source>
        <dbReference type="PROSITE" id="PS51656"/>
    </source>
</evidence>
<evidence type="ECO:0000256" key="2">
    <source>
        <dbReference type="ARBA" id="ARBA00022723"/>
    </source>
</evidence>